<keyword evidence="3" id="KW-1185">Reference proteome</keyword>
<comment type="caution">
    <text evidence="2">The sequence shown here is derived from an EMBL/GenBank/DDBJ whole genome shotgun (WGS) entry which is preliminary data.</text>
</comment>
<organism evidence="2 3">
    <name type="scientific">Actinomadura rugatobispora</name>
    <dbReference type="NCBI Taxonomy" id="1994"/>
    <lineage>
        <taxon>Bacteria</taxon>
        <taxon>Bacillati</taxon>
        <taxon>Actinomycetota</taxon>
        <taxon>Actinomycetes</taxon>
        <taxon>Streptosporangiales</taxon>
        <taxon>Thermomonosporaceae</taxon>
        <taxon>Actinomadura</taxon>
    </lineage>
</organism>
<sequence>MTGHLPPTAAEDAAMRALLGDPTPDHDPGATPLDRILTAAAPRDRLRERLRAALTGADLEALGRAAVARVEAAMTERKNGAPGVEPGTPPHPTAAKEPTNMHTLQSEATPRGRQMAAAFALFHLLEAHVPDAEWTTTKDGELHGLVAEPEDAPARAAMRRYATFFKVRLRAFQGREHGLAWVHLEVTATYRGTRVTVWTRVDVRPVNGGAA</sequence>
<feature type="region of interest" description="Disordered" evidence="1">
    <location>
        <begin position="76"/>
        <end position="99"/>
    </location>
</feature>
<dbReference type="RefSeq" id="WP_378280233.1">
    <property type="nucleotide sequence ID" value="NZ_JBHSON010000004.1"/>
</dbReference>
<reference evidence="3" key="1">
    <citation type="journal article" date="2019" name="Int. J. Syst. Evol. Microbiol.">
        <title>The Global Catalogue of Microorganisms (GCM) 10K type strain sequencing project: providing services to taxonomists for standard genome sequencing and annotation.</title>
        <authorList>
            <consortium name="The Broad Institute Genomics Platform"/>
            <consortium name="The Broad Institute Genome Sequencing Center for Infectious Disease"/>
            <person name="Wu L."/>
            <person name="Ma J."/>
        </authorList>
    </citation>
    <scope>NUCLEOTIDE SEQUENCE [LARGE SCALE GENOMIC DNA]</scope>
    <source>
        <strain evidence="3">KCTC 42087</strain>
    </source>
</reference>
<accession>A0ABW0ZSC7</accession>
<dbReference type="EMBL" id="JBHSON010000004">
    <property type="protein sequence ID" value="MFC5744774.1"/>
    <property type="molecule type" value="Genomic_DNA"/>
</dbReference>
<gene>
    <name evidence="2" type="ORF">ACFPZN_04015</name>
</gene>
<evidence type="ECO:0000313" key="3">
    <source>
        <dbReference type="Proteomes" id="UP001596074"/>
    </source>
</evidence>
<proteinExistence type="predicted"/>
<evidence type="ECO:0000313" key="2">
    <source>
        <dbReference type="EMBL" id="MFC5744774.1"/>
    </source>
</evidence>
<dbReference type="Proteomes" id="UP001596074">
    <property type="component" value="Unassembled WGS sequence"/>
</dbReference>
<protein>
    <submittedName>
        <fullName evidence="2">Uncharacterized protein</fullName>
    </submittedName>
</protein>
<evidence type="ECO:0000256" key="1">
    <source>
        <dbReference type="SAM" id="MobiDB-lite"/>
    </source>
</evidence>
<name>A0ABW0ZSC7_9ACTN</name>